<feature type="domain" description="DHFR" evidence="8">
    <location>
        <begin position="36"/>
        <end position="238"/>
    </location>
</feature>
<dbReference type="PROSITE" id="PS51330">
    <property type="entry name" value="DHFR_2"/>
    <property type="match status" value="1"/>
</dbReference>
<dbReference type="GO" id="GO:0005739">
    <property type="term" value="C:mitochondrion"/>
    <property type="evidence" value="ECO:0007669"/>
    <property type="project" value="TreeGrafter"/>
</dbReference>
<comment type="similarity">
    <text evidence="7">Belongs to the dihydrofolate reductase family.</text>
</comment>
<dbReference type="InterPro" id="IPR001796">
    <property type="entry name" value="DHFR_dom"/>
</dbReference>
<dbReference type="PANTHER" id="PTHR48069">
    <property type="entry name" value="DIHYDROFOLATE REDUCTASE"/>
    <property type="match status" value="1"/>
</dbReference>
<dbReference type="InterPro" id="IPR012259">
    <property type="entry name" value="DHFR"/>
</dbReference>
<dbReference type="CDD" id="cd00209">
    <property type="entry name" value="DHFR"/>
    <property type="match status" value="1"/>
</dbReference>
<dbReference type="Proteomes" id="UP001195769">
    <property type="component" value="Unassembled WGS sequence"/>
</dbReference>
<evidence type="ECO:0000256" key="6">
    <source>
        <dbReference type="ARBA" id="ARBA00023002"/>
    </source>
</evidence>
<dbReference type="SUPFAM" id="SSF53597">
    <property type="entry name" value="Dihydrofolate reductase-like"/>
    <property type="match status" value="1"/>
</dbReference>
<protein>
    <recommendedName>
        <fullName evidence="3">Dihydrofolate reductase</fullName>
        <ecNumber evidence="2">1.5.1.3</ecNumber>
    </recommendedName>
</protein>
<feature type="non-terminal residue" evidence="9">
    <location>
        <position position="239"/>
    </location>
</feature>
<proteinExistence type="inferred from homology"/>
<evidence type="ECO:0000256" key="4">
    <source>
        <dbReference type="ARBA" id="ARBA00022563"/>
    </source>
</evidence>
<organism evidence="9 10">
    <name type="scientific">Suillus fuscotomentosus</name>
    <dbReference type="NCBI Taxonomy" id="1912939"/>
    <lineage>
        <taxon>Eukaryota</taxon>
        <taxon>Fungi</taxon>
        <taxon>Dikarya</taxon>
        <taxon>Basidiomycota</taxon>
        <taxon>Agaricomycotina</taxon>
        <taxon>Agaricomycetes</taxon>
        <taxon>Agaricomycetidae</taxon>
        <taxon>Boletales</taxon>
        <taxon>Suillineae</taxon>
        <taxon>Suillaceae</taxon>
        <taxon>Suillus</taxon>
    </lineage>
</organism>
<evidence type="ECO:0000256" key="1">
    <source>
        <dbReference type="ARBA" id="ARBA00004903"/>
    </source>
</evidence>
<accession>A0AAD4E6C3</accession>
<keyword evidence="4" id="KW-0554">One-carbon metabolism</keyword>
<dbReference type="GO" id="GO:0046452">
    <property type="term" value="P:dihydrofolate metabolic process"/>
    <property type="evidence" value="ECO:0007669"/>
    <property type="project" value="TreeGrafter"/>
</dbReference>
<gene>
    <name evidence="9" type="ORF">F5891DRAFT_1040324</name>
</gene>
<dbReference type="PROSITE" id="PS00075">
    <property type="entry name" value="DHFR_1"/>
    <property type="match status" value="1"/>
</dbReference>
<name>A0AAD4E6C3_9AGAM</name>
<dbReference type="EC" id="1.5.1.3" evidence="2"/>
<dbReference type="EMBL" id="JABBWK010000034">
    <property type="protein sequence ID" value="KAG1899254.1"/>
    <property type="molecule type" value="Genomic_DNA"/>
</dbReference>
<evidence type="ECO:0000256" key="2">
    <source>
        <dbReference type="ARBA" id="ARBA00012856"/>
    </source>
</evidence>
<evidence type="ECO:0000259" key="8">
    <source>
        <dbReference type="PROSITE" id="PS51330"/>
    </source>
</evidence>
<dbReference type="GO" id="GO:0006730">
    <property type="term" value="P:one-carbon metabolic process"/>
    <property type="evidence" value="ECO:0007669"/>
    <property type="project" value="UniProtKB-KW"/>
</dbReference>
<dbReference type="GO" id="GO:0004146">
    <property type="term" value="F:dihydrofolate reductase activity"/>
    <property type="evidence" value="ECO:0007669"/>
    <property type="project" value="UniProtKB-EC"/>
</dbReference>
<dbReference type="GO" id="GO:0050661">
    <property type="term" value="F:NADP binding"/>
    <property type="evidence" value="ECO:0007669"/>
    <property type="project" value="InterPro"/>
</dbReference>
<keyword evidence="10" id="KW-1185">Reference proteome</keyword>
<evidence type="ECO:0000256" key="5">
    <source>
        <dbReference type="ARBA" id="ARBA00022857"/>
    </source>
</evidence>
<evidence type="ECO:0000256" key="3">
    <source>
        <dbReference type="ARBA" id="ARBA00018886"/>
    </source>
</evidence>
<dbReference type="GO" id="GO:0046654">
    <property type="term" value="P:tetrahydrofolate biosynthetic process"/>
    <property type="evidence" value="ECO:0007669"/>
    <property type="project" value="InterPro"/>
</dbReference>
<dbReference type="GeneID" id="64656310"/>
<dbReference type="AlphaFoldDB" id="A0AAD4E6C3"/>
<dbReference type="Gene3D" id="3.40.430.10">
    <property type="entry name" value="Dihydrofolate Reductase, subunit A"/>
    <property type="match status" value="1"/>
</dbReference>
<dbReference type="GO" id="GO:0046655">
    <property type="term" value="P:folic acid metabolic process"/>
    <property type="evidence" value="ECO:0007669"/>
    <property type="project" value="TreeGrafter"/>
</dbReference>
<evidence type="ECO:0000313" key="10">
    <source>
        <dbReference type="Proteomes" id="UP001195769"/>
    </source>
</evidence>
<evidence type="ECO:0000313" key="9">
    <source>
        <dbReference type="EMBL" id="KAG1899254.1"/>
    </source>
</evidence>
<comment type="pathway">
    <text evidence="1">Cofactor biosynthesis; tetrahydrofolate biosynthesis; 5,6,7,8-tetrahydrofolate from 7,8-dihydrofolate: step 1/1.</text>
</comment>
<comment type="caution">
    <text evidence="9">The sequence shown here is derived from an EMBL/GenBank/DDBJ whole genome shotgun (WGS) entry which is preliminary data.</text>
</comment>
<dbReference type="RefSeq" id="XP_041224830.1">
    <property type="nucleotide sequence ID" value="XM_041362012.1"/>
</dbReference>
<keyword evidence="5" id="KW-0521">NADP</keyword>
<reference evidence="9" key="1">
    <citation type="journal article" date="2020" name="New Phytol.">
        <title>Comparative genomics reveals dynamic genome evolution in host specialist ectomycorrhizal fungi.</title>
        <authorList>
            <person name="Lofgren L.A."/>
            <person name="Nguyen N.H."/>
            <person name="Vilgalys R."/>
            <person name="Ruytinx J."/>
            <person name="Liao H.L."/>
            <person name="Branco S."/>
            <person name="Kuo A."/>
            <person name="LaButti K."/>
            <person name="Lipzen A."/>
            <person name="Andreopoulos W."/>
            <person name="Pangilinan J."/>
            <person name="Riley R."/>
            <person name="Hundley H."/>
            <person name="Na H."/>
            <person name="Barry K."/>
            <person name="Grigoriev I.V."/>
            <person name="Stajich J.E."/>
            <person name="Kennedy P.G."/>
        </authorList>
    </citation>
    <scope>NUCLEOTIDE SEQUENCE</scope>
    <source>
        <strain evidence="9">FC203</strain>
    </source>
</reference>
<dbReference type="InterPro" id="IPR024072">
    <property type="entry name" value="DHFR-like_dom_sf"/>
</dbReference>
<dbReference type="PANTHER" id="PTHR48069:SF3">
    <property type="entry name" value="DIHYDROFOLATE REDUCTASE"/>
    <property type="match status" value="1"/>
</dbReference>
<dbReference type="Pfam" id="PF00186">
    <property type="entry name" value="DHFR_1"/>
    <property type="match status" value="1"/>
</dbReference>
<dbReference type="PRINTS" id="PR00070">
    <property type="entry name" value="DHFR"/>
</dbReference>
<sequence length="239" mass="26260">MIFGCDIGILAEPLLVIAYNGTGQGSLSSLLQTMSRLTIIVAATKSNGIGQHGGLPWRLSKEMAYFARVTSTAPEGRKNAVIMGRKTWESIPANFRPLSKRLNVVISHNEDYELTSSNPSTPVHLCSNLTLAVELASQADIHRRFIIGGVSLISETLNPISSSPTPCITDRVLLTRILAPDFPQCDVFIPDFLGASEEGETEWKQATHDELVQWTGFDVPAGVQEEKGVSYEFQMWLRQ</sequence>
<dbReference type="InterPro" id="IPR017925">
    <property type="entry name" value="DHFR_CS"/>
</dbReference>
<evidence type="ECO:0000256" key="7">
    <source>
        <dbReference type="RuleBase" id="RU004474"/>
    </source>
</evidence>
<keyword evidence="6" id="KW-0560">Oxidoreductase</keyword>